<proteinExistence type="predicted"/>
<feature type="transmembrane region" description="Helical" evidence="1">
    <location>
        <begin position="81"/>
        <end position="99"/>
    </location>
</feature>
<feature type="transmembrane region" description="Helical" evidence="1">
    <location>
        <begin position="44"/>
        <end position="69"/>
    </location>
</feature>
<name>A0A1H3X6R8_9BACT</name>
<organism evidence="2 3">
    <name type="scientific">Desulfuromusa kysingii</name>
    <dbReference type="NCBI Taxonomy" id="37625"/>
    <lineage>
        <taxon>Bacteria</taxon>
        <taxon>Pseudomonadati</taxon>
        <taxon>Thermodesulfobacteriota</taxon>
        <taxon>Desulfuromonadia</taxon>
        <taxon>Desulfuromonadales</taxon>
        <taxon>Geopsychrobacteraceae</taxon>
        <taxon>Desulfuromusa</taxon>
    </lineage>
</organism>
<sequence length="148" mass="16174">MKTTIFALTVLISVLVPITPVILKLLGLGGMYGKFWGQFPPSLYIASVQIFHFGISLLLALLIINRLNLRTRIPSPIAGKQLIWIGGLLLITPGFLRIFTSMIEGGGASFALMSVAAPIVRIAKPLFFIGVFFLLLAIKPSKKYSFPE</sequence>
<dbReference type="STRING" id="37625.SAMN05660420_00822"/>
<dbReference type="Proteomes" id="UP000199409">
    <property type="component" value="Unassembled WGS sequence"/>
</dbReference>
<keyword evidence="1" id="KW-0812">Transmembrane</keyword>
<keyword evidence="3" id="KW-1185">Reference proteome</keyword>
<feature type="transmembrane region" description="Helical" evidence="1">
    <location>
        <begin position="119"/>
        <end position="138"/>
    </location>
</feature>
<evidence type="ECO:0000256" key="1">
    <source>
        <dbReference type="SAM" id="Phobius"/>
    </source>
</evidence>
<dbReference type="EMBL" id="FNQN01000002">
    <property type="protein sequence ID" value="SDZ94344.1"/>
    <property type="molecule type" value="Genomic_DNA"/>
</dbReference>
<keyword evidence="1" id="KW-0472">Membrane</keyword>
<evidence type="ECO:0000313" key="2">
    <source>
        <dbReference type="EMBL" id="SDZ94344.1"/>
    </source>
</evidence>
<dbReference type="OrthoDB" id="6183232at2"/>
<gene>
    <name evidence="2" type="ORF">SAMN05660420_00822</name>
</gene>
<dbReference type="RefSeq" id="WP_092345005.1">
    <property type="nucleotide sequence ID" value="NZ_FNQN01000002.1"/>
</dbReference>
<evidence type="ECO:0000313" key="3">
    <source>
        <dbReference type="Proteomes" id="UP000199409"/>
    </source>
</evidence>
<protein>
    <submittedName>
        <fullName evidence="2">Uncharacterized protein</fullName>
    </submittedName>
</protein>
<reference evidence="2 3" key="1">
    <citation type="submission" date="2016-10" db="EMBL/GenBank/DDBJ databases">
        <authorList>
            <person name="de Groot N.N."/>
        </authorList>
    </citation>
    <scope>NUCLEOTIDE SEQUENCE [LARGE SCALE GENOMIC DNA]</scope>
    <source>
        <strain evidence="2 3">DSM 7343</strain>
    </source>
</reference>
<dbReference type="AlphaFoldDB" id="A0A1H3X6R8"/>
<accession>A0A1H3X6R8</accession>
<keyword evidence="1" id="KW-1133">Transmembrane helix</keyword>